<feature type="transmembrane region" description="Helical" evidence="5">
    <location>
        <begin position="77"/>
        <end position="92"/>
    </location>
</feature>
<keyword evidence="8" id="KW-1185">Reference proteome</keyword>
<keyword evidence="4 5" id="KW-0472">Membrane</keyword>
<name>A0A835Z581_9STRA</name>
<evidence type="ECO:0000256" key="4">
    <source>
        <dbReference type="ARBA" id="ARBA00023136"/>
    </source>
</evidence>
<dbReference type="OrthoDB" id="6418713at2759"/>
<dbReference type="InterPro" id="IPR050186">
    <property type="entry name" value="TPT_transporter"/>
</dbReference>
<evidence type="ECO:0000313" key="8">
    <source>
        <dbReference type="Proteomes" id="UP000664859"/>
    </source>
</evidence>
<keyword evidence="2 5" id="KW-0812">Transmembrane</keyword>
<evidence type="ECO:0000259" key="6">
    <source>
        <dbReference type="Pfam" id="PF03151"/>
    </source>
</evidence>
<feature type="transmembrane region" description="Helical" evidence="5">
    <location>
        <begin position="37"/>
        <end position="56"/>
    </location>
</feature>
<gene>
    <name evidence="7" type="ORF">JKP88DRAFT_30453</name>
</gene>
<dbReference type="Pfam" id="PF03151">
    <property type="entry name" value="TPT"/>
    <property type="match status" value="1"/>
</dbReference>
<evidence type="ECO:0000256" key="3">
    <source>
        <dbReference type="ARBA" id="ARBA00022989"/>
    </source>
</evidence>
<dbReference type="AlphaFoldDB" id="A0A835Z581"/>
<proteinExistence type="predicted"/>
<accession>A0A835Z581</accession>
<sequence>MAFGNAMGSNTFSALRGIMGKKQMGKPVGENMNAANLYAVLTVIAFCVLTPVALLVEGGKFGGVWKAALAAGHTKKILYTNILMSGLFYYLYNEVAFLALESVHPVTHAVGNTIKRVVIIVSSVLFFRTPMSRQSVAGSAIAILGTLGYSLVKQAYDKKAKAKAAA</sequence>
<keyword evidence="3 5" id="KW-1133">Transmembrane helix</keyword>
<reference evidence="7" key="1">
    <citation type="submission" date="2021-02" db="EMBL/GenBank/DDBJ databases">
        <title>First Annotated Genome of the Yellow-green Alga Tribonema minus.</title>
        <authorList>
            <person name="Mahan K.M."/>
        </authorList>
    </citation>
    <scope>NUCLEOTIDE SEQUENCE</scope>
    <source>
        <strain evidence="7">UTEX B ZZ1240</strain>
    </source>
</reference>
<dbReference type="InterPro" id="IPR004853">
    <property type="entry name" value="Sugar_P_trans_dom"/>
</dbReference>
<dbReference type="GO" id="GO:0016020">
    <property type="term" value="C:membrane"/>
    <property type="evidence" value="ECO:0007669"/>
    <property type="project" value="UniProtKB-SubCell"/>
</dbReference>
<feature type="transmembrane region" description="Helical" evidence="5">
    <location>
        <begin position="135"/>
        <end position="152"/>
    </location>
</feature>
<comment type="caution">
    <text evidence="7">The sequence shown here is derived from an EMBL/GenBank/DDBJ whole genome shotgun (WGS) entry which is preliminary data.</text>
</comment>
<dbReference type="Proteomes" id="UP000664859">
    <property type="component" value="Unassembled WGS sequence"/>
</dbReference>
<comment type="subcellular location">
    <subcellularLocation>
        <location evidence="1">Membrane</location>
        <topology evidence="1">Multi-pass membrane protein</topology>
    </subcellularLocation>
</comment>
<evidence type="ECO:0000256" key="5">
    <source>
        <dbReference type="SAM" id="Phobius"/>
    </source>
</evidence>
<dbReference type="EMBL" id="JAFCMP010000080">
    <property type="protein sequence ID" value="KAG5187847.1"/>
    <property type="molecule type" value="Genomic_DNA"/>
</dbReference>
<protein>
    <recommendedName>
        <fullName evidence="6">Sugar phosphate transporter domain-containing protein</fullName>
    </recommendedName>
</protein>
<dbReference type="PANTHER" id="PTHR11132">
    <property type="entry name" value="SOLUTE CARRIER FAMILY 35"/>
    <property type="match status" value="1"/>
</dbReference>
<dbReference type="SUPFAM" id="SSF103481">
    <property type="entry name" value="Multidrug resistance efflux transporter EmrE"/>
    <property type="match status" value="1"/>
</dbReference>
<evidence type="ECO:0000256" key="2">
    <source>
        <dbReference type="ARBA" id="ARBA00022692"/>
    </source>
</evidence>
<evidence type="ECO:0000313" key="7">
    <source>
        <dbReference type="EMBL" id="KAG5187847.1"/>
    </source>
</evidence>
<evidence type="ECO:0000256" key="1">
    <source>
        <dbReference type="ARBA" id="ARBA00004141"/>
    </source>
</evidence>
<organism evidence="7 8">
    <name type="scientific">Tribonema minus</name>
    <dbReference type="NCBI Taxonomy" id="303371"/>
    <lineage>
        <taxon>Eukaryota</taxon>
        <taxon>Sar</taxon>
        <taxon>Stramenopiles</taxon>
        <taxon>Ochrophyta</taxon>
        <taxon>PX clade</taxon>
        <taxon>Xanthophyceae</taxon>
        <taxon>Tribonematales</taxon>
        <taxon>Tribonemataceae</taxon>
        <taxon>Tribonema</taxon>
    </lineage>
</organism>
<feature type="domain" description="Sugar phosphate transporter" evidence="6">
    <location>
        <begin position="1"/>
        <end position="150"/>
    </location>
</feature>
<dbReference type="InterPro" id="IPR037185">
    <property type="entry name" value="EmrE-like"/>
</dbReference>